<comment type="caution">
    <text evidence="4">The sequence shown here is derived from an EMBL/GenBank/DDBJ whole genome shotgun (WGS) entry which is preliminary data.</text>
</comment>
<dbReference type="InterPro" id="IPR000086">
    <property type="entry name" value="NUDIX_hydrolase_dom"/>
</dbReference>
<dbReference type="AlphaFoldDB" id="A0A430AJC8"/>
<dbReference type="Gene3D" id="3.90.79.10">
    <property type="entry name" value="Nucleoside Triphosphate Pyrophosphohydrolase"/>
    <property type="match status" value="1"/>
</dbReference>
<evidence type="ECO:0000313" key="5">
    <source>
        <dbReference type="Proteomes" id="UP000288669"/>
    </source>
</evidence>
<dbReference type="InterPro" id="IPR015797">
    <property type="entry name" value="NUDIX_hydrolase-like_dom_sf"/>
</dbReference>
<gene>
    <name evidence="4" type="ORF">CBF30_02880</name>
</gene>
<dbReference type="Gene3D" id="6.10.250.1120">
    <property type="match status" value="1"/>
</dbReference>
<proteinExistence type="predicted"/>
<keyword evidence="5" id="KW-1185">Reference proteome</keyword>
<dbReference type="InterPro" id="IPR059176">
    <property type="entry name" value="UDP-X_N"/>
</dbReference>
<keyword evidence="2" id="KW-0378">Hydrolase</keyword>
<dbReference type="PROSITE" id="PS51462">
    <property type="entry name" value="NUDIX"/>
    <property type="match status" value="1"/>
</dbReference>
<evidence type="ECO:0000256" key="1">
    <source>
        <dbReference type="ARBA" id="ARBA00001946"/>
    </source>
</evidence>
<name>A0A430AJC8_9ENTE</name>
<accession>A0A430AJC8</accession>
<dbReference type="SUPFAM" id="SSF55811">
    <property type="entry name" value="Nudix"/>
    <property type="match status" value="1"/>
</dbReference>
<dbReference type="PANTHER" id="PTHR43046">
    <property type="entry name" value="GDP-MANNOSE MANNOSYL HYDROLASE"/>
    <property type="match status" value="1"/>
</dbReference>
<dbReference type="EMBL" id="NGJZ01000001">
    <property type="protein sequence ID" value="RSU08205.1"/>
    <property type="molecule type" value="Genomic_DNA"/>
</dbReference>
<feature type="domain" description="Nudix hydrolase" evidence="3">
    <location>
        <begin position="64"/>
        <end position="196"/>
    </location>
</feature>
<comment type="cofactor">
    <cofactor evidence="1">
        <name>Mg(2+)</name>
        <dbReference type="ChEBI" id="CHEBI:18420"/>
    </cofactor>
</comment>
<protein>
    <recommendedName>
        <fullName evidence="3">Nudix hydrolase domain-containing protein</fullName>
    </recommendedName>
</protein>
<evidence type="ECO:0000313" key="4">
    <source>
        <dbReference type="EMBL" id="RSU08205.1"/>
    </source>
</evidence>
<dbReference type="RefSeq" id="WP_126822578.1">
    <property type="nucleotide sequence ID" value="NZ_JBHLWU010000001.1"/>
</dbReference>
<dbReference type="PANTHER" id="PTHR43046:SF16">
    <property type="entry name" value="ADP-RIBOSE PYROPHOSPHATASE YJHB-RELATED"/>
    <property type="match status" value="1"/>
</dbReference>
<dbReference type="Pfam" id="PF00293">
    <property type="entry name" value="NUDIX"/>
    <property type="match status" value="1"/>
</dbReference>
<evidence type="ECO:0000256" key="2">
    <source>
        <dbReference type="ARBA" id="ARBA00022801"/>
    </source>
</evidence>
<dbReference type="Proteomes" id="UP000288669">
    <property type="component" value="Unassembled WGS sequence"/>
</dbReference>
<dbReference type="OrthoDB" id="9804442at2"/>
<organism evidence="4 5">
    <name type="scientific">Vagococcus entomophilus</name>
    <dbReference type="NCBI Taxonomy" id="1160095"/>
    <lineage>
        <taxon>Bacteria</taxon>
        <taxon>Bacillati</taxon>
        <taxon>Bacillota</taxon>
        <taxon>Bacilli</taxon>
        <taxon>Lactobacillales</taxon>
        <taxon>Enterococcaceae</taxon>
        <taxon>Vagococcus</taxon>
    </lineage>
</organism>
<reference evidence="4 5" key="1">
    <citation type="submission" date="2017-05" db="EMBL/GenBank/DDBJ databases">
        <title>Vagococcus spp. assemblies.</title>
        <authorList>
            <person name="Gulvik C.A."/>
        </authorList>
    </citation>
    <scope>NUCLEOTIDE SEQUENCE [LARGE SCALE GENOMIC DNA]</scope>
    <source>
        <strain evidence="4 5">DSM 24756</strain>
    </source>
</reference>
<sequence>MPMDLANYLKRTLAIAQAGKVYGKDVYDQERYCELEKITFDMLSSISGQDQRFVQNFFAEEKGYPTPKVDVRAFIRHESSVLLVQDKKSKEWSLPGGYAEVGFSPKENIIKEVKEETGLLVKVETLSQLIDTDKMNDGNKPIQYYKLIFTCSVVSGTIHQTDDLGEISKVDFFSIHELPKLSTRRTTKEQLLSLMKNNHNLKLD</sequence>
<evidence type="ECO:0000259" key="3">
    <source>
        <dbReference type="PROSITE" id="PS51462"/>
    </source>
</evidence>
<dbReference type="GO" id="GO:0016787">
    <property type="term" value="F:hydrolase activity"/>
    <property type="evidence" value="ECO:0007669"/>
    <property type="project" value="UniProtKB-KW"/>
</dbReference>
<dbReference type="Pfam" id="PF12535">
    <property type="entry name" value="Nudix_N"/>
    <property type="match status" value="1"/>
</dbReference>